<evidence type="ECO:0000313" key="10">
    <source>
        <dbReference type="Proteomes" id="UP000244896"/>
    </source>
</evidence>
<dbReference type="Pfam" id="PF01120">
    <property type="entry name" value="Alpha_L_fucos"/>
    <property type="match status" value="1"/>
</dbReference>
<name>A0A2U8DZU5_9BACT</name>
<dbReference type="PANTHER" id="PTHR10030">
    <property type="entry name" value="ALPHA-L-FUCOSIDASE"/>
    <property type="match status" value="1"/>
</dbReference>
<dbReference type="GO" id="GO:0005764">
    <property type="term" value="C:lysosome"/>
    <property type="evidence" value="ECO:0007669"/>
    <property type="project" value="TreeGrafter"/>
</dbReference>
<dbReference type="OrthoDB" id="107551at2"/>
<dbReference type="SMART" id="SM00812">
    <property type="entry name" value="Alpha_L_fucos"/>
    <property type="match status" value="1"/>
</dbReference>
<dbReference type="GO" id="GO:0016139">
    <property type="term" value="P:glycoside catabolic process"/>
    <property type="evidence" value="ECO:0007669"/>
    <property type="project" value="TreeGrafter"/>
</dbReference>
<dbReference type="GO" id="GO:0006004">
    <property type="term" value="P:fucose metabolic process"/>
    <property type="evidence" value="ECO:0007669"/>
    <property type="project" value="InterPro"/>
</dbReference>
<accession>A0A2U8DZU5</accession>
<dbReference type="PRINTS" id="PR00741">
    <property type="entry name" value="GLHYDRLASE29"/>
</dbReference>
<protein>
    <recommendedName>
        <fullName evidence="3">alpha-L-fucosidase</fullName>
        <ecNumber evidence="3">3.2.1.51</ecNumber>
    </recommendedName>
</protein>
<organism evidence="9 10">
    <name type="scientific">Ereboglobus luteus</name>
    <dbReference type="NCBI Taxonomy" id="1796921"/>
    <lineage>
        <taxon>Bacteria</taxon>
        <taxon>Pseudomonadati</taxon>
        <taxon>Verrucomicrobiota</taxon>
        <taxon>Opitutia</taxon>
        <taxon>Opitutales</taxon>
        <taxon>Opitutaceae</taxon>
        <taxon>Ereboglobus</taxon>
    </lineage>
</organism>
<evidence type="ECO:0000256" key="3">
    <source>
        <dbReference type="ARBA" id="ARBA00012662"/>
    </source>
</evidence>
<dbReference type="Gene3D" id="3.20.20.80">
    <property type="entry name" value="Glycosidases"/>
    <property type="match status" value="1"/>
</dbReference>
<evidence type="ECO:0000256" key="6">
    <source>
        <dbReference type="ARBA" id="ARBA00023295"/>
    </source>
</evidence>
<comment type="similarity">
    <text evidence="2">Belongs to the glycosyl hydrolase 29 family.</text>
</comment>
<evidence type="ECO:0000256" key="5">
    <source>
        <dbReference type="ARBA" id="ARBA00022801"/>
    </source>
</evidence>
<evidence type="ECO:0000256" key="1">
    <source>
        <dbReference type="ARBA" id="ARBA00004071"/>
    </source>
</evidence>
<keyword evidence="5" id="KW-0378">Hydrolase</keyword>
<dbReference type="AlphaFoldDB" id="A0A2U8DZU5"/>
<sequence>MTNNQNSWFNEARFGMFIHWGPYSVAGRGEWVANRECIPKAEYAEKYAANFRAENYDPAGWARLARDAGMKYAVLTVRHHDGFCLWDTRTTDFNSVKLGARRDLVADYARAMREAGLRVGFYFSMADWYHPDYPGAFCRDWPQAWPDEAARLRFVDYYYRQLEELMTRYGAIDLLWYDGCIPSPTGGEAINTRIKQLQPEILIANRNGRPWDVQCCEQAIKAAEPGVLWEACMTLNDNWGYHAGDDNWKSAWHVIRLLTETAAQSGNLLLNVGPMADGTIPAESVRILKDVGAWLRVNGEFLPHSGRSPYTWNNWGVTTVKENRIYLHVFKSTGGELCFADIKNRVLAARLLADGRSLSFVQQGNRLFLKGIPPVTGAGAMPFIIVIDVEGVPETLSPQTSFWIAG</sequence>
<keyword evidence="10" id="KW-1185">Reference proteome</keyword>
<reference evidence="9 10" key="1">
    <citation type="journal article" date="2018" name="Syst. Appl. Microbiol.">
        <title>Ereboglobus luteus gen. nov. sp. nov. from cockroach guts, and new insights into the oxygen relationship of the genera Opitutus and Didymococcus (Verrucomicrobia: Opitutaceae).</title>
        <authorList>
            <person name="Tegtmeier D."/>
            <person name="Belitz A."/>
            <person name="Radek R."/>
            <person name="Heimerl T."/>
            <person name="Brune A."/>
        </authorList>
    </citation>
    <scope>NUCLEOTIDE SEQUENCE [LARGE SCALE GENOMIC DNA]</scope>
    <source>
        <strain evidence="9 10">Ho45</strain>
    </source>
</reference>
<dbReference type="InterPro" id="IPR017853">
    <property type="entry name" value="GH"/>
</dbReference>
<dbReference type="InterPro" id="IPR000933">
    <property type="entry name" value="Glyco_hydro_29"/>
</dbReference>
<evidence type="ECO:0000256" key="2">
    <source>
        <dbReference type="ARBA" id="ARBA00007951"/>
    </source>
</evidence>
<evidence type="ECO:0000259" key="8">
    <source>
        <dbReference type="Pfam" id="PF01120"/>
    </source>
</evidence>
<dbReference type="GO" id="GO:0004560">
    <property type="term" value="F:alpha-L-fucosidase activity"/>
    <property type="evidence" value="ECO:0007669"/>
    <property type="project" value="InterPro"/>
</dbReference>
<dbReference type="PIRSF" id="PIRSF001092">
    <property type="entry name" value="Alpha-L-fucosidase"/>
    <property type="match status" value="1"/>
</dbReference>
<comment type="function">
    <text evidence="1">Alpha-L-fucosidase is responsible for hydrolyzing the alpha-1,6-linked fucose joined to the reducing-end N-acetylglucosamine of the carbohydrate moieties of glycoproteins.</text>
</comment>
<dbReference type="KEGG" id="elut:CKA38_01560"/>
<dbReference type="EMBL" id="CP023004">
    <property type="protein sequence ID" value="AWI08118.1"/>
    <property type="molecule type" value="Genomic_DNA"/>
</dbReference>
<dbReference type="PANTHER" id="PTHR10030:SF37">
    <property type="entry name" value="ALPHA-L-FUCOSIDASE-RELATED"/>
    <property type="match status" value="1"/>
</dbReference>
<dbReference type="SUPFAM" id="SSF51445">
    <property type="entry name" value="(Trans)glycosidases"/>
    <property type="match status" value="1"/>
</dbReference>
<dbReference type="InterPro" id="IPR016286">
    <property type="entry name" value="FUC_metazoa-typ"/>
</dbReference>
<dbReference type="Proteomes" id="UP000244896">
    <property type="component" value="Chromosome"/>
</dbReference>
<evidence type="ECO:0000313" key="9">
    <source>
        <dbReference type="EMBL" id="AWI08118.1"/>
    </source>
</evidence>
<feature type="site" description="May be important for catalysis" evidence="7">
    <location>
        <position position="232"/>
    </location>
</feature>
<dbReference type="RefSeq" id="WP_108823925.1">
    <property type="nucleotide sequence ID" value="NZ_CP023004.1"/>
</dbReference>
<dbReference type="InterPro" id="IPR057739">
    <property type="entry name" value="Glyco_hydro_29_N"/>
</dbReference>
<gene>
    <name evidence="9" type="ORF">CKA38_01560</name>
</gene>
<evidence type="ECO:0000256" key="4">
    <source>
        <dbReference type="ARBA" id="ARBA00022729"/>
    </source>
</evidence>
<keyword evidence="4" id="KW-0732">Signal</keyword>
<proteinExistence type="inferred from homology"/>
<dbReference type="EC" id="3.2.1.51" evidence="3"/>
<evidence type="ECO:0000256" key="7">
    <source>
        <dbReference type="PIRSR" id="PIRSR001092-1"/>
    </source>
</evidence>
<feature type="domain" description="Glycoside hydrolase family 29 N-terminal" evidence="8">
    <location>
        <begin position="4"/>
        <end position="300"/>
    </location>
</feature>
<keyword evidence="6" id="KW-0326">Glycosidase</keyword>